<dbReference type="VEuPathDB" id="VectorBase:GPPI031176"/>
<accession>A0A1B0BIF2</accession>
<organism evidence="1 2">
    <name type="scientific">Glossina palpalis gambiensis</name>
    <dbReference type="NCBI Taxonomy" id="67801"/>
    <lineage>
        <taxon>Eukaryota</taxon>
        <taxon>Metazoa</taxon>
        <taxon>Ecdysozoa</taxon>
        <taxon>Arthropoda</taxon>
        <taxon>Hexapoda</taxon>
        <taxon>Insecta</taxon>
        <taxon>Pterygota</taxon>
        <taxon>Neoptera</taxon>
        <taxon>Endopterygota</taxon>
        <taxon>Diptera</taxon>
        <taxon>Brachycera</taxon>
        <taxon>Muscomorpha</taxon>
        <taxon>Hippoboscoidea</taxon>
        <taxon>Glossinidae</taxon>
        <taxon>Glossina</taxon>
    </lineage>
</organism>
<proteinExistence type="predicted"/>
<dbReference type="EnsemblMetazoa" id="GPPI031176-RA">
    <property type="protein sequence ID" value="GPPI031176-PA"/>
    <property type="gene ID" value="GPPI031176"/>
</dbReference>
<reference evidence="1" key="2">
    <citation type="submission" date="2020-05" db="UniProtKB">
        <authorList>
            <consortium name="EnsemblMetazoa"/>
        </authorList>
    </citation>
    <scope>IDENTIFICATION</scope>
    <source>
        <strain evidence="1">IAEA</strain>
    </source>
</reference>
<protein>
    <submittedName>
        <fullName evidence="1">Uncharacterized protein</fullName>
    </submittedName>
</protein>
<sequence length="144" mass="16379">MAVCNEMKWFDELSLIRLGRRSSCKEDILGTPVEMVYGQNLHLSGDLLTPSSGTNSSEVNNRKHKYLYNCNKSSSATDNSKDYVFAKSQFDELAALYQSMGKWRVLINIAFRYLGHILSQDFSNKSAVNVDPEKNWSASWIKLN</sequence>
<dbReference type="EMBL" id="JXJN01014938">
    <property type="status" value="NOT_ANNOTATED_CDS"/>
    <property type="molecule type" value="Genomic_DNA"/>
</dbReference>
<dbReference type="Proteomes" id="UP000092460">
    <property type="component" value="Unassembled WGS sequence"/>
</dbReference>
<evidence type="ECO:0000313" key="1">
    <source>
        <dbReference type="EnsemblMetazoa" id="GPPI031176-PA"/>
    </source>
</evidence>
<dbReference type="AlphaFoldDB" id="A0A1B0BIF2"/>
<evidence type="ECO:0000313" key="2">
    <source>
        <dbReference type="Proteomes" id="UP000092460"/>
    </source>
</evidence>
<name>A0A1B0BIF2_9MUSC</name>
<reference evidence="2" key="1">
    <citation type="submission" date="2015-01" db="EMBL/GenBank/DDBJ databases">
        <authorList>
            <person name="Aksoy S."/>
            <person name="Warren W."/>
            <person name="Wilson R.K."/>
        </authorList>
    </citation>
    <scope>NUCLEOTIDE SEQUENCE [LARGE SCALE GENOMIC DNA]</scope>
    <source>
        <strain evidence="2">IAEA</strain>
    </source>
</reference>
<keyword evidence="2" id="KW-1185">Reference proteome</keyword>